<dbReference type="EMBL" id="LS991953">
    <property type="protein sequence ID" value="SYV92483.1"/>
    <property type="molecule type" value="Genomic_DNA"/>
</dbReference>
<name>A0A3B0PS96_MYCSY</name>
<dbReference type="GO" id="GO:0005975">
    <property type="term" value="P:carbohydrate metabolic process"/>
    <property type="evidence" value="ECO:0007669"/>
    <property type="project" value="InterPro"/>
</dbReference>
<sequence>MKFLNYNTKDKIISQVKFDKNLTAKTESIFSLGNGYLGIRSADEELAW</sequence>
<dbReference type="GO" id="GO:0016787">
    <property type="term" value="F:hydrolase activity"/>
    <property type="evidence" value="ECO:0007669"/>
    <property type="project" value="UniProtKB-KW"/>
</dbReference>
<organism evidence="2 3">
    <name type="scientific">Mycoplasmopsis synoviae</name>
    <name type="common">Mycoplasma synoviae</name>
    <dbReference type="NCBI Taxonomy" id="2109"/>
    <lineage>
        <taxon>Bacteria</taxon>
        <taxon>Bacillati</taxon>
        <taxon>Mycoplasmatota</taxon>
        <taxon>Mycoplasmoidales</taxon>
        <taxon>Metamycoplasmataceae</taxon>
        <taxon>Mycoplasmopsis</taxon>
    </lineage>
</organism>
<dbReference type="GO" id="GO:0030246">
    <property type="term" value="F:carbohydrate binding"/>
    <property type="evidence" value="ECO:0007669"/>
    <property type="project" value="InterPro"/>
</dbReference>
<reference evidence="3" key="1">
    <citation type="submission" date="2018-06" db="EMBL/GenBank/DDBJ databases">
        <authorList>
            <consortium name="Pathogen Informatics"/>
        </authorList>
    </citation>
    <scope>NUCLEOTIDE SEQUENCE [LARGE SCALE GENOMIC DNA]</scope>
    <source>
        <strain evidence="3">NCTC10124</strain>
    </source>
</reference>
<dbReference type="Gene3D" id="2.70.98.40">
    <property type="entry name" value="Glycoside hydrolase, family 65, N-terminal domain"/>
    <property type="match status" value="1"/>
</dbReference>
<dbReference type="AlphaFoldDB" id="A0A3B0PS96"/>
<accession>A0A3B0PS96</accession>
<proteinExistence type="predicted"/>
<dbReference type="Pfam" id="PF03636">
    <property type="entry name" value="Glyco_hydro_65N"/>
    <property type="match status" value="1"/>
</dbReference>
<feature type="domain" description="Glycoside hydrolase family 65 N-terminal" evidence="1">
    <location>
        <begin position="16"/>
        <end position="45"/>
    </location>
</feature>
<evidence type="ECO:0000313" key="3">
    <source>
        <dbReference type="Proteomes" id="UP000259328"/>
    </source>
</evidence>
<dbReference type="InterPro" id="IPR005196">
    <property type="entry name" value="Glyco_hydro_65_N"/>
</dbReference>
<evidence type="ECO:0000313" key="2">
    <source>
        <dbReference type="EMBL" id="SYV92483.1"/>
    </source>
</evidence>
<dbReference type="Proteomes" id="UP000259328">
    <property type="component" value="Chromosome"/>
</dbReference>
<dbReference type="InterPro" id="IPR037018">
    <property type="entry name" value="GH65_N"/>
</dbReference>
<protein>
    <submittedName>
        <fullName evidence="2">Trehalose and maltose hydrolases (Possible phosphorylases)</fullName>
    </submittedName>
</protein>
<evidence type="ECO:0000259" key="1">
    <source>
        <dbReference type="Pfam" id="PF03636"/>
    </source>
</evidence>
<keyword evidence="2" id="KW-0378">Hydrolase</keyword>
<gene>
    <name evidence="2" type="ORF">NCTC10124_00207</name>
</gene>
<dbReference type="SUPFAM" id="SSF74650">
    <property type="entry name" value="Galactose mutarotase-like"/>
    <property type="match status" value="1"/>
</dbReference>
<dbReference type="InterPro" id="IPR011013">
    <property type="entry name" value="Gal_mutarotase_sf_dom"/>
</dbReference>
<feature type="non-terminal residue" evidence="2">
    <location>
        <position position="48"/>
    </location>
</feature>